<name>W1PN29_AMBTC</name>
<gene>
    <name evidence="1" type="ORF">AMTR_s00014p00237350</name>
</gene>
<evidence type="ECO:0000313" key="1">
    <source>
        <dbReference type="EMBL" id="ERN09179.1"/>
    </source>
</evidence>
<reference evidence="2" key="1">
    <citation type="journal article" date="2013" name="Science">
        <title>The Amborella genome and the evolution of flowering plants.</title>
        <authorList>
            <consortium name="Amborella Genome Project"/>
        </authorList>
    </citation>
    <scope>NUCLEOTIDE SEQUENCE [LARGE SCALE GENOMIC DNA]</scope>
</reference>
<dbReference type="Gramene" id="ERN09179">
    <property type="protein sequence ID" value="ERN09179"/>
    <property type="gene ID" value="AMTR_s00014p00237350"/>
</dbReference>
<dbReference type="Proteomes" id="UP000017836">
    <property type="component" value="Unassembled WGS sequence"/>
</dbReference>
<dbReference type="HOGENOM" id="CLU_2743401_0_0_1"/>
<sequence length="71" mass="8138">MRILDVNQLPRVSELRLNLYTWASLARGGSLGELELSQEISWPSHIIFARESMEPCLTEMSTRNPSFKETT</sequence>
<protein>
    <submittedName>
        <fullName evidence="1">Uncharacterized protein</fullName>
    </submittedName>
</protein>
<proteinExistence type="predicted"/>
<keyword evidence="2" id="KW-1185">Reference proteome</keyword>
<evidence type="ECO:0000313" key="2">
    <source>
        <dbReference type="Proteomes" id="UP000017836"/>
    </source>
</evidence>
<accession>W1PN29</accession>
<organism evidence="1 2">
    <name type="scientific">Amborella trichopoda</name>
    <dbReference type="NCBI Taxonomy" id="13333"/>
    <lineage>
        <taxon>Eukaryota</taxon>
        <taxon>Viridiplantae</taxon>
        <taxon>Streptophyta</taxon>
        <taxon>Embryophyta</taxon>
        <taxon>Tracheophyta</taxon>
        <taxon>Spermatophyta</taxon>
        <taxon>Magnoliopsida</taxon>
        <taxon>Amborellales</taxon>
        <taxon>Amborellaceae</taxon>
        <taxon>Amborella</taxon>
    </lineage>
</organism>
<dbReference type="EMBL" id="KI393051">
    <property type="protein sequence ID" value="ERN09179.1"/>
    <property type="molecule type" value="Genomic_DNA"/>
</dbReference>
<dbReference type="AlphaFoldDB" id="W1PN29"/>